<proteinExistence type="predicted"/>
<evidence type="ECO:0000313" key="4">
    <source>
        <dbReference type="EMBL" id="KAL3809282.1"/>
    </source>
</evidence>
<gene>
    <name evidence="4" type="ORF">ACHAXA_001659</name>
    <name evidence="3" type="ORF">ACHAXA_006141</name>
</gene>
<dbReference type="AlphaFoldDB" id="A0ABD3R905"/>
<sequence>MTRTGGGEMIIRAAGGGRSATRPREGMRRVAPPPTPPRRRGRTRSRLPMVPQSWRRTTPINGEDRTRWASSFIVPSVVCALMVALTIAGFFIFYRRKQRQRADGDDRKGEDDGIDDNEGGFAVNAKGYEGSVMPPIVRAKAAYDAAKMAAPALSSSPKGNVATGANDGGRWVVFTG</sequence>
<evidence type="ECO:0000313" key="5">
    <source>
        <dbReference type="Proteomes" id="UP001530377"/>
    </source>
</evidence>
<keyword evidence="2" id="KW-0812">Transmembrane</keyword>
<keyword evidence="2" id="KW-0472">Membrane</keyword>
<keyword evidence="2" id="KW-1133">Transmembrane helix</keyword>
<dbReference type="EMBL" id="JALLPB020000739">
    <property type="protein sequence ID" value="KAL3806762.1"/>
    <property type="molecule type" value="Genomic_DNA"/>
</dbReference>
<dbReference type="EMBL" id="JALLPB020000421">
    <property type="protein sequence ID" value="KAL3809282.1"/>
    <property type="molecule type" value="Genomic_DNA"/>
</dbReference>
<feature type="region of interest" description="Disordered" evidence="1">
    <location>
        <begin position="1"/>
        <end position="45"/>
    </location>
</feature>
<organism evidence="4 5">
    <name type="scientific">Cyclostephanos tholiformis</name>
    <dbReference type="NCBI Taxonomy" id="382380"/>
    <lineage>
        <taxon>Eukaryota</taxon>
        <taxon>Sar</taxon>
        <taxon>Stramenopiles</taxon>
        <taxon>Ochrophyta</taxon>
        <taxon>Bacillariophyta</taxon>
        <taxon>Coscinodiscophyceae</taxon>
        <taxon>Thalassiosirophycidae</taxon>
        <taxon>Stephanodiscales</taxon>
        <taxon>Stephanodiscaceae</taxon>
        <taxon>Cyclostephanos</taxon>
    </lineage>
</organism>
<feature type="transmembrane region" description="Helical" evidence="2">
    <location>
        <begin position="72"/>
        <end position="94"/>
    </location>
</feature>
<comment type="caution">
    <text evidence="4">The sequence shown here is derived from an EMBL/GenBank/DDBJ whole genome shotgun (WGS) entry which is preliminary data.</text>
</comment>
<name>A0ABD3R905_9STRA</name>
<evidence type="ECO:0000313" key="3">
    <source>
        <dbReference type="EMBL" id="KAL3806762.1"/>
    </source>
</evidence>
<evidence type="ECO:0000256" key="2">
    <source>
        <dbReference type="SAM" id="Phobius"/>
    </source>
</evidence>
<feature type="compositionally biased region" description="Basic and acidic residues" evidence="1">
    <location>
        <begin position="101"/>
        <end position="111"/>
    </location>
</feature>
<accession>A0ABD3R905</accession>
<dbReference type="Proteomes" id="UP001530377">
    <property type="component" value="Unassembled WGS sequence"/>
</dbReference>
<protein>
    <submittedName>
        <fullName evidence="4">Uncharacterized protein</fullName>
    </submittedName>
</protein>
<keyword evidence="5" id="KW-1185">Reference proteome</keyword>
<feature type="compositionally biased region" description="Gly residues" evidence="1">
    <location>
        <begin position="1"/>
        <end position="18"/>
    </location>
</feature>
<evidence type="ECO:0000256" key="1">
    <source>
        <dbReference type="SAM" id="MobiDB-lite"/>
    </source>
</evidence>
<reference evidence="4 5" key="1">
    <citation type="submission" date="2024-10" db="EMBL/GenBank/DDBJ databases">
        <title>Updated reference genomes for cyclostephanoid diatoms.</title>
        <authorList>
            <person name="Roberts W.R."/>
            <person name="Alverson A.J."/>
        </authorList>
    </citation>
    <scope>NUCLEOTIDE SEQUENCE [LARGE SCALE GENOMIC DNA]</scope>
    <source>
        <strain evidence="4 5">AJA228-03</strain>
    </source>
</reference>
<feature type="region of interest" description="Disordered" evidence="1">
    <location>
        <begin position="101"/>
        <end position="120"/>
    </location>
</feature>